<organism evidence="2 3">
    <name type="scientific">Prunus dulcis</name>
    <name type="common">Almond</name>
    <name type="synonym">Amygdalus dulcis</name>
    <dbReference type="NCBI Taxonomy" id="3755"/>
    <lineage>
        <taxon>Eukaryota</taxon>
        <taxon>Viridiplantae</taxon>
        <taxon>Streptophyta</taxon>
        <taxon>Embryophyta</taxon>
        <taxon>Tracheophyta</taxon>
        <taxon>Spermatophyta</taxon>
        <taxon>Magnoliopsida</taxon>
        <taxon>eudicotyledons</taxon>
        <taxon>Gunneridae</taxon>
        <taxon>Pentapetalae</taxon>
        <taxon>rosids</taxon>
        <taxon>fabids</taxon>
        <taxon>Rosales</taxon>
        <taxon>Rosaceae</taxon>
        <taxon>Amygdaloideae</taxon>
        <taxon>Amygdaleae</taxon>
        <taxon>Prunus</taxon>
    </lineage>
</organism>
<keyword evidence="3" id="KW-1185">Reference proteome</keyword>
<gene>
    <name evidence="2" type="ORF">L3X38_036837</name>
</gene>
<reference evidence="2 3" key="1">
    <citation type="journal article" date="2022" name="G3 (Bethesda)">
        <title>Whole-genome sequence and methylome profiling of the almond [Prunus dulcis (Mill.) D.A. Webb] cultivar 'Nonpareil'.</title>
        <authorList>
            <person name="D'Amico-Willman K.M."/>
            <person name="Ouma W.Z."/>
            <person name="Meulia T."/>
            <person name="Sideli G.M."/>
            <person name="Gradziel T.M."/>
            <person name="Fresnedo-Ramirez J."/>
        </authorList>
    </citation>
    <scope>NUCLEOTIDE SEQUENCE [LARGE SCALE GENOMIC DNA]</scope>
    <source>
        <strain evidence="2">Clone GOH B32 T37-40</strain>
    </source>
</reference>
<feature type="compositionally biased region" description="Basic and acidic residues" evidence="1">
    <location>
        <begin position="85"/>
        <end position="103"/>
    </location>
</feature>
<evidence type="ECO:0000256" key="1">
    <source>
        <dbReference type="SAM" id="MobiDB-lite"/>
    </source>
</evidence>
<accession>A0AAD4V1Y9</accession>
<feature type="compositionally biased region" description="Basic and acidic residues" evidence="1">
    <location>
        <begin position="133"/>
        <end position="155"/>
    </location>
</feature>
<proteinExistence type="predicted"/>
<feature type="compositionally biased region" description="Polar residues" evidence="1">
    <location>
        <begin position="172"/>
        <end position="189"/>
    </location>
</feature>
<evidence type="ECO:0000313" key="3">
    <source>
        <dbReference type="Proteomes" id="UP001054821"/>
    </source>
</evidence>
<dbReference type="EMBL" id="JAJFAZ020000007">
    <property type="protein sequence ID" value="KAI5317130.1"/>
    <property type="molecule type" value="Genomic_DNA"/>
</dbReference>
<feature type="region of interest" description="Disordered" evidence="1">
    <location>
        <begin position="1"/>
        <end position="24"/>
    </location>
</feature>
<feature type="region of interest" description="Disordered" evidence="1">
    <location>
        <begin position="85"/>
        <end position="225"/>
    </location>
</feature>
<feature type="compositionally biased region" description="Basic and acidic residues" evidence="1">
    <location>
        <begin position="191"/>
        <end position="203"/>
    </location>
</feature>
<evidence type="ECO:0000313" key="2">
    <source>
        <dbReference type="EMBL" id="KAI5317130.1"/>
    </source>
</evidence>
<comment type="caution">
    <text evidence="2">The sequence shown here is derived from an EMBL/GenBank/DDBJ whole genome shotgun (WGS) entry which is preliminary data.</text>
</comment>
<dbReference type="AlphaFoldDB" id="A0AAD4V1Y9"/>
<feature type="compositionally biased region" description="Low complexity" evidence="1">
    <location>
        <begin position="204"/>
        <end position="225"/>
    </location>
</feature>
<dbReference type="Proteomes" id="UP001054821">
    <property type="component" value="Chromosome 7"/>
</dbReference>
<feature type="compositionally biased region" description="Basic residues" evidence="1">
    <location>
        <begin position="156"/>
        <end position="171"/>
    </location>
</feature>
<protein>
    <submittedName>
        <fullName evidence="2">Uncharacterized protein</fullName>
    </submittedName>
</protein>
<sequence length="225" mass="25460">MVNANFPRPDQPRPRLDLGGSTKAAAERRTIEILTDPKARGKAKMYPEVAKVLRTKVSTKEEPPKAIVLCRRCQCQVTLEVVSPKPKELTKEPTRGLIKEPTKDQVQVGRSRSFERSRITSLAENYGLHSPRGRMEVRPNKRPLHEYQDRYERPRYQPKMRNQHAPLRRGNKNTSRTGEWVSRDNSPGRANQDDGNKLLEVGKARVASAKAKPPVAKAPVMTKVA</sequence>
<name>A0AAD4V1Y9_PRUDU</name>